<evidence type="ECO:0000313" key="1">
    <source>
        <dbReference type="EMBL" id="RKS74193.1"/>
    </source>
</evidence>
<sequence length="72" mass="7929">MSTDHSTYDDIDGQSLNERWPDADAVAAVGGPVRELKTDGGRVSEDDIEQRLARLERIVLNEGDEQEGDDAE</sequence>
<gene>
    <name evidence="1" type="ORF">BDK61_4779</name>
</gene>
<dbReference type="AlphaFoldDB" id="A0A495QMI6"/>
<organism evidence="1 2">
    <name type="scientific">Haloarcula quadrata</name>
    <dbReference type="NCBI Taxonomy" id="182779"/>
    <lineage>
        <taxon>Archaea</taxon>
        <taxon>Methanobacteriati</taxon>
        <taxon>Methanobacteriota</taxon>
        <taxon>Stenosarchaea group</taxon>
        <taxon>Halobacteria</taxon>
        <taxon>Halobacteriales</taxon>
        <taxon>Haloarculaceae</taxon>
        <taxon>Haloarcula</taxon>
    </lineage>
</organism>
<reference evidence="1 2" key="1">
    <citation type="submission" date="2018-10" db="EMBL/GenBank/DDBJ databases">
        <title>Genomic Encyclopedia of Archaeal and Bacterial Type Strains, Phase II (KMG-II): from individual species to whole genera.</title>
        <authorList>
            <person name="Goeker M."/>
        </authorList>
    </citation>
    <scope>NUCLEOTIDE SEQUENCE [LARGE SCALE GENOMIC DNA]</scope>
    <source>
        <strain evidence="1 2">DSM 11927</strain>
    </source>
</reference>
<name>A0A495QMI6_9EURY</name>
<evidence type="ECO:0000313" key="2">
    <source>
        <dbReference type="Proteomes" id="UP000268233"/>
    </source>
</evidence>
<dbReference type="EMBL" id="RBWW01000005">
    <property type="protein sequence ID" value="RKS74193.1"/>
    <property type="molecule type" value="Genomic_DNA"/>
</dbReference>
<comment type="caution">
    <text evidence="1">The sequence shown here is derived from an EMBL/GenBank/DDBJ whole genome shotgun (WGS) entry which is preliminary data.</text>
</comment>
<keyword evidence="2" id="KW-1185">Reference proteome</keyword>
<proteinExistence type="predicted"/>
<dbReference type="Proteomes" id="UP000268233">
    <property type="component" value="Unassembled WGS sequence"/>
</dbReference>
<dbReference type="RefSeq" id="WP_121304927.1">
    <property type="nucleotide sequence ID" value="NZ_RBWW01000005.1"/>
</dbReference>
<accession>A0A495QMI6</accession>
<protein>
    <submittedName>
        <fullName evidence="1">Uncharacterized protein</fullName>
    </submittedName>
</protein>